<name>A0AAV4EWJ4_9GAST</name>
<comment type="caution">
    <text evidence="2">Lacks conserved residue(s) required for the propagation of feature annotation.</text>
</comment>
<gene>
    <name evidence="6" type="ORF">ElyMa_003647000</name>
</gene>
<feature type="domain" description="EGF-like" evidence="5">
    <location>
        <begin position="237"/>
        <end position="275"/>
    </location>
</feature>
<evidence type="ECO:0000256" key="3">
    <source>
        <dbReference type="SAM" id="SignalP"/>
    </source>
</evidence>
<dbReference type="EMBL" id="BMAT01007478">
    <property type="protein sequence ID" value="GFR65064.1"/>
    <property type="molecule type" value="Genomic_DNA"/>
</dbReference>
<dbReference type="SUPFAM" id="SSF57196">
    <property type="entry name" value="EGF/Laminin"/>
    <property type="match status" value="1"/>
</dbReference>
<dbReference type="SUPFAM" id="SSF49899">
    <property type="entry name" value="Concanavalin A-like lectins/glucanases"/>
    <property type="match status" value="1"/>
</dbReference>
<dbReference type="AlphaFoldDB" id="A0AAV4EWJ4"/>
<feature type="domain" description="Laminin G" evidence="4">
    <location>
        <begin position="32"/>
        <end position="247"/>
    </location>
</feature>
<dbReference type="PROSITE" id="PS50025">
    <property type="entry name" value="LAM_G_DOMAIN"/>
    <property type="match status" value="1"/>
</dbReference>
<dbReference type="CDD" id="cd00054">
    <property type="entry name" value="EGF_CA"/>
    <property type="match status" value="1"/>
</dbReference>
<dbReference type="PROSITE" id="PS50026">
    <property type="entry name" value="EGF_3"/>
    <property type="match status" value="1"/>
</dbReference>
<dbReference type="PANTHER" id="PTHR15036">
    <property type="entry name" value="PIKACHURIN-LIKE PROTEIN"/>
    <property type="match status" value="1"/>
</dbReference>
<dbReference type="InterPro" id="IPR013320">
    <property type="entry name" value="ConA-like_dom_sf"/>
</dbReference>
<dbReference type="CDD" id="cd00110">
    <property type="entry name" value="LamG"/>
    <property type="match status" value="1"/>
</dbReference>
<protein>
    <submittedName>
        <fullName evidence="6">Neurexin</fullName>
    </submittedName>
</protein>
<proteinExistence type="predicted"/>
<evidence type="ECO:0000259" key="5">
    <source>
        <dbReference type="PROSITE" id="PS50026"/>
    </source>
</evidence>
<evidence type="ECO:0000259" key="4">
    <source>
        <dbReference type="PROSITE" id="PS50025"/>
    </source>
</evidence>
<dbReference type="GO" id="GO:0016020">
    <property type="term" value="C:membrane"/>
    <property type="evidence" value="ECO:0007669"/>
    <property type="project" value="UniProtKB-SubCell"/>
</dbReference>
<evidence type="ECO:0000256" key="1">
    <source>
        <dbReference type="ARBA" id="ARBA00023157"/>
    </source>
</evidence>
<keyword evidence="2" id="KW-0245">EGF-like domain</keyword>
<dbReference type="SMART" id="SM00282">
    <property type="entry name" value="LamG"/>
    <property type="match status" value="1"/>
</dbReference>
<sequence length="298" mass="33012">MEPNSRKLWPALLWLGALLLLMVVAFSHGASALNLDGADGSYAQYPALDVTCSNASISLEFKTQDRKSLLFYLHRKDKLYIEVTLKNGSPKLRADFGLGSVEITTTHLPIDISDGQWHSINISRNNDVTTFTVGEFTLSSSSSSPSSPSSSSSSSLSSWNASSSLDQQTSATETEAYIFIGGFPREYKSIKLMDLHLPFVELETRFRGSIRNLFYQDCTGGPYRPEILRSSGILTKDIDQCVKENPCLNGGRCLTTDAGRICNCDDTEYMGKRCEIRKFLPVVWHVCTIASVSVCFWL</sequence>
<evidence type="ECO:0000313" key="6">
    <source>
        <dbReference type="EMBL" id="GFR65064.1"/>
    </source>
</evidence>
<accession>A0AAV4EWJ4</accession>
<reference evidence="6 7" key="1">
    <citation type="journal article" date="2021" name="Elife">
        <title>Chloroplast acquisition without the gene transfer in kleptoplastic sea slugs, Plakobranchus ocellatus.</title>
        <authorList>
            <person name="Maeda T."/>
            <person name="Takahashi S."/>
            <person name="Yoshida T."/>
            <person name="Shimamura S."/>
            <person name="Takaki Y."/>
            <person name="Nagai Y."/>
            <person name="Toyoda A."/>
            <person name="Suzuki Y."/>
            <person name="Arimoto A."/>
            <person name="Ishii H."/>
            <person name="Satoh N."/>
            <person name="Nishiyama T."/>
            <person name="Hasebe M."/>
            <person name="Maruyama T."/>
            <person name="Minagawa J."/>
            <person name="Obokata J."/>
            <person name="Shigenobu S."/>
        </authorList>
    </citation>
    <scope>NUCLEOTIDE SEQUENCE [LARGE SCALE GENOMIC DNA]</scope>
</reference>
<dbReference type="Pfam" id="PF02210">
    <property type="entry name" value="Laminin_G_2"/>
    <property type="match status" value="1"/>
</dbReference>
<dbReference type="Gene3D" id="2.10.25.10">
    <property type="entry name" value="Laminin"/>
    <property type="match status" value="1"/>
</dbReference>
<dbReference type="InterPro" id="IPR000742">
    <property type="entry name" value="EGF"/>
</dbReference>
<dbReference type="InterPro" id="IPR001791">
    <property type="entry name" value="Laminin_G"/>
</dbReference>
<keyword evidence="3" id="KW-0732">Signal</keyword>
<dbReference type="Gene3D" id="2.60.120.200">
    <property type="match status" value="1"/>
</dbReference>
<keyword evidence="1" id="KW-1015">Disulfide bond</keyword>
<dbReference type="Proteomes" id="UP000762676">
    <property type="component" value="Unassembled WGS sequence"/>
</dbReference>
<feature type="chain" id="PRO_5043652037" evidence="3">
    <location>
        <begin position="33"/>
        <end position="298"/>
    </location>
</feature>
<evidence type="ECO:0000256" key="2">
    <source>
        <dbReference type="PROSITE-ProRule" id="PRU00076"/>
    </source>
</evidence>
<organism evidence="6 7">
    <name type="scientific">Elysia marginata</name>
    <dbReference type="NCBI Taxonomy" id="1093978"/>
    <lineage>
        <taxon>Eukaryota</taxon>
        <taxon>Metazoa</taxon>
        <taxon>Spiralia</taxon>
        <taxon>Lophotrochozoa</taxon>
        <taxon>Mollusca</taxon>
        <taxon>Gastropoda</taxon>
        <taxon>Heterobranchia</taxon>
        <taxon>Euthyneura</taxon>
        <taxon>Panpulmonata</taxon>
        <taxon>Sacoglossa</taxon>
        <taxon>Placobranchoidea</taxon>
        <taxon>Plakobranchidae</taxon>
        <taxon>Elysia</taxon>
    </lineage>
</organism>
<evidence type="ECO:0000313" key="7">
    <source>
        <dbReference type="Proteomes" id="UP000762676"/>
    </source>
</evidence>
<comment type="caution">
    <text evidence="6">The sequence shown here is derived from an EMBL/GenBank/DDBJ whole genome shotgun (WGS) entry which is preliminary data.</text>
</comment>
<dbReference type="InterPro" id="IPR050372">
    <property type="entry name" value="Neurexin-related_CASP"/>
</dbReference>
<dbReference type="PANTHER" id="PTHR15036:SF85">
    <property type="entry name" value="SP2353, ISOFORM A"/>
    <property type="match status" value="1"/>
</dbReference>
<feature type="signal peptide" evidence="3">
    <location>
        <begin position="1"/>
        <end position="32"/>
    </location>
</feature>
<keyword evidence="7" id="KW-1185">Reference proteome</keyword>